<accession>A0ABQ5IJJ7</accession>
<comment type="caution">
    <text evidence="1">The sequence shown here is derived from an EMBL/GenBank/DDBJ whole genome shotgun (WGS) entry which is preliminary data.</text>
</comment>
<evidence type="ECO:0000313" key="2">
    <source>
        <dbReference type="Proteomes" id="UP001151760"/>
    </source>
</evidence>
<gene>
    <name evidence="1" type="ORF">Tco_1110676</name>
</gene>
<organism evidence="1 2">
    <name type="scientific">Tanacetum coccineum</name>
    <dbReference type="NCBI Taxonomy" id="301880"/>
    <lineage>
        <taxon>Eukaryota</taxon>
        <taxon>Viridiplantae</taxon>
        <taxon>Streptophyta</taxon>
        <taxon>Embryophyta</taxon>
        <taxon>Tracheophyta</taxon>
        <taxon>Spermatophyta</taxon>
        <taxon>Magnoliopsida</taxon>
        <taxon>eudicotyledons</taxon>
        <taxon>Gunneridae</taxon>
        <taxon>Pentapetalae</taxon>
        <taxon>asterids</taxon>
        <taxon>campanulids</taxon>
        <taxon>Asterales</taxon>
        <taxon>Asteraceae</taxon>
        <taxon>Asteroideae</taxon>
        <taxon>Anthemideae</taxon>
        <taxon>Anthemidinae</taxon>
        <taxon>Tanacetum</taxon>
    </lineage>
</organism>
<sequence>MADSQAEIHSMSKGLPRHIFNNLNQTSTAKEIWDNVEKAYAKAIRFILISKALSLIQKTLTKQEQSTSIVVPLRLCAHTTSEPVCGNKVLEAEGDMLQLQREGHVAIGCGKEPKRKMDTSVFKVKAFTDWKLRGKGMCWMLKLEAFLADVECYCTF</sequence>
<name>A0ABQ5IJJ7_9ASTR</name>
<dbReference type="Proteomes" id="UP001151760">
    <property type="component" value="Unassembled WGS sequence"/>
</dbReference>
<protein>
    <submittedName>
        <fullName evidence="1">Uncharacterized protein</fullName>
    </submittedName>
</protein>
<proteinExistence type="predicted"/>
<dbReference type="EMBL" id="BQNB010020853">
    <property type="protein sequence ID" value="GJU00338.1"/>
    <property type="molecule type" value="Genomic_DNA"/>
</dbReference>
<reference evidence="1" key="1">
    <citation type="journal article" date="2022" name="Int. J. Mol. Sci.">
        <title>Draft Genome of Tanacetum Coccineum: Genomic Comparison of Closely Related Tanacetum-Family Plants.</title>
        <authorList>
            <person name="Yamashiro T."/>
            <person name="Shiraishi A."/>
            <person name="Nakayama K."/>
            <person name="Satake H."/>
        </authorList>
    </citation>
    <scope>NUCLEOTIDE SEQUENCE</scope>
</reference>
<keyword evidence="2" id="KW-1185">Reference proteome</keyword>
<evidence type="ECO:0000313" key="1">
    <source>
        <dbReference type="EMBL" id="GJU00338.1"/>
    </source>
</evidence>
<reference evidence="1" key="2">
    <citation type="submission" date="2022-01" db="EMBL/GenBank/DDBJ databases">
        <authorList>
            <person name="Yamashiro T."/>
            <person name="Shiraishi A."/>
            <person name="Satake H."/>
            <person name="Nakayama K."/>
        </authorList>
    </citation>
    <scope>NUCLEOTIDE SEQUENCE</scope>
</reference>